<dbReference type="AlphaFoldDB" id="A0A381SWP0"/>
<dbReference type="EMBL" id="UINC01003618">
    <property type="protein sequence ID" value="SVA07869.1"/>
    <property type="molecule type" value="Genomic_DNA"/>
</dbReference>
<proteinExistence type="predicted"/>
<accession>A0A381SWP0</accession>
<organism evidence="1">
    <name type="scientific">marine metagenome</name>
    <dbReference type="NCBI Taxonomy" id="408172"/>
    <lineage>
        <taxon>unclassified sequences</taxon>
        <taxon>metagenomes</taxon>
        <taxon>ecological metagenomes</taxon>
    </lineage>
</organism>
<protein>
    <submittedName>
        <fullName evidence="1">Uncharacterized protein</fullName>
    </submittedName>
</protein>
<name>A0A381SWP0_9ZZZZ</name>
<gene>
    <name evidence="1" type="ORF">METZ01_LOCUS60723</name>
</gene>
<reference evidence="1" key="1">
    <citation type="submission" date="2018-05" db="EMBL/GenBank/DDBJ databases">
        <authorList>
            <person name="Lanie J.A."/>
            <person name="Ng W.-L."/>
            <person name="Kazmierczak K.M."/>
            <person name="Andrzejewski T.M."/>
            <person name="Davidsen T.M."/>
            <person name="Wayne K.J."/>
            <person name="Tettelin H."/>
            <person name="Glass J.I."/>
            <person name="Rusch D."/>
            <person name="Podicherti R."/>
            <person name="Tsui H.-C.T."/>
            <person name="Winkler M.E."/>
        </authorList>
    </citation>
    <scope>NUCLEOTIDE SEQUENCE</scope>
</reference>
<sequence length="55" mass="6527">MLAEIYLRVFFYPIFSFGQTNQKTMDGFLKAETNLKKKLALTEGNNKQQGKFYWK</sequence>
<evidence type="ECO:0000313" key="1">
    <source>
        <dbReference type="EMBL" id="SVA07869.1"/>
    </source>
</evidence>